<organism evidence="3 4">
    <name type="scientific">Bordetella genomosp. 9</name>
    <dbReference type="NCBI Taxonomy" id="1416803"/>
    <lineage>
        <taxon>Bacteria</taxon>
        <taxon>Pseudomonadati</taxon>
        <taxon>Pseudomonadota</taxon>
        <taxon>Betaproteobacteria</taxon>
        <taxon>Burkholderiales</taxon>
        <taxon>Alcaligenaceae</taxon>
        <taxon>Bordetella</taxon>
    </lineage>
</organism>
<feature type="region of interest" description="Disordered" evidence="2">
    <location>
        <begin position="276"/>
        <end position="297"/>
    </location>
</feature>
<comment type="caution">
    <text evidence="3">The sequence shown here is derived from an EMBL/GenBank/DDBJ whole genome shotgun (WGS) entry which is preliminary data.</text>
</comment>
<accession>A0A261RNN6</accession>
<dbReference type="Proteomes" id="UP000216857">
    <property type="component" value="Unassembled WGS sequence"/>
</dbReference>
<protein>
    <submittedName>
        <fullName evidence="3">Uncharacterized protein</fullName>
    </submittedName>
</protein>
<reference evidence="3" key="1">
    <citation type="submission" date="2017-05" db="EMBL/GenBank/DDBJ databases">
        <title>Complete and WGS of Bordetella genogroups.</title>
        <authorList>
            <person name="Spilker T."/>
            <person name="Lipuma J."/>
        </authorList>
    </citation>
    <scope>NUCLEOTIDE SEQUENCE</scope>
    <source>
        <strain evidence="3">AU21707</strain>
    </source>
</reference>
<keyword evidence="4" id="KW-1185">Reference proteome</keyword>
<keyword evidence="1" id="KW-0175">Coiled coil</keyword>
<evidence type="ECO:0000256" key="1">
    <source>
        <dbReference type="SAM" id="Coils"/>
    </source>
</evidence>
<name>A0A261RNN6_9BORD</name>
<gene>
    <name evidence="3" type="ORF">CAL26_04960</name>
</gene>
<dbReference type="OrthoDB" id="8667414at2"/>
<evidence type="ECO:0000256" key="2">
    <source>
        <dbReference type="SAM" id="MobiDB-lite"/>
    </source>
</evidence>
<dbReference type="EMBL" id="NEVJ01000001">
    <property type="protein sequence ID" value="OZI26674.1"/>
    <property type="molecule type" value="Genomic_DNA"/>
</dbReference>
<proteinExistence type="predicted"/>
<evidence type="ECO:0000313" key="3">
    <source>
        <dbReference type="EMBL" id="OZI26674.1"/>
    </source>
</evidence>
<feature type="coiled-coil region" evidence="1">
    <location>
        <begin position="113"/>
        <end position="157"/>
    </location>
</feature>
<evidence type="ECO:0000313" key="4">
    <source>
        <dbReference type="Proteomes" id="UP000216857"/>
    </source>
</evidence>
<dbReference type="RefSeq" id="WP_094845767.1">
    <property type="nucleotide sequence ID" value="NZ_NEVJ01000001.1"/>
</dbReference>
<dbReference type="AlphaFoldDB" id="A0A261RNN6"/>
<sequence length="507" mass="54163">MDTNTTVLTDDSILHAIINACDSLNITRAHEITGGMWQARTIADDTGLIQIGRAIERAVIAKLGGMPTQDWLKKMDELIHAVGHDSHDVPRSVREAQDHARIRALPAASEAERAKLQSAYAGACEQIDRLLREKGAASEAEKRVAELEAARMAYASEFALNADGEPDVGNIHANIRALKATVAASEGGTVYADSGHLREVMAGNDMPVSMSAMPFHGMTALHLASEADPVIRNPLITASGGGAVPVAWRYWNEKSQSWNTTTSQAVADAMREGGRAVEPLSAPSAQPEKQAAQDDGGLPVWWGTFIQNISEIPDRNSPDDEPEAMIATRDDLENCALNAIEAHTAAPPAPSQQAVADASAEPMQGKLASLICPLCRGTAATHRPGCDHYLAPTAAPAAQGDERARALAQIEACALIAEDSETVPVLKTALRRWHTALSRQPSAGDAESLLSRIEDLPRYRFGHAENDPDSVPGVYKHKGGRWLDRDEVLATLEAARAQRAAEGANDA</sequence>